<proteinExistence type="predicted"/>
<feature type="signal peptide" evidence="1">
    <location>
        <begin position="1"/>
        <end position="19"/>
    </location>
</feature>
<reference evidence="2" key="1">
    <citation type="submission" date="2019-12" db="EMBL/GenBank/DDBJ databases">
        <title>An insight into the sialome of adult female Ixodes ricinus ticks feeding for 6 days.</title>
        <authorList>
            <person name="Perner J."/>
            <person name="Ribeiro J.M.C."/>
        </authorList>
    </citation>
    <scope>NUCLEOTIDE SEQUENCE</scope>
    <source>
        <strain evidence="2">Semi-engorged</strain>
        <tissue evidence="2">Salivary glands</tissue>
    </source>
</reference>
<protein>
    <submittedName>
        <fullName evidence="2">Putative secreted protein</fullName>
    </submittedName>
</protein>
<evidence type="ECO:0000256" key="1">
    <source>
        <dbReference type="SAM" id="SignalP"/>
    </source>
</evidence>
<feature type="chain" id="PRO_5025538558" evidence="1">
    <location>
        <begin position="20"/>
        <end position="141"/>
    </location>
</feature>
<accession>A0A6B0UU55</accession>
<keyword evidence="1" id="KW-0732">Signal</keyword>
<organism evidence="2">
    <name type="scientific">Ixodes ricinus</name>
    <name type="common">Common tick</name>
    <name type="synonym">Acarus ricinus</name>
    <dbReference type="NCBI Taxonomy" id="34613"/>
    <lineage>
        <taxon>Eukaryota</taxon>
        <taxon>Metazoa</taxon>
        <taxon>Ecdysozoa</taxon>
        <taxon>Arthropoda</taxon>
        <taxon>Chelicerata</taxon>
        <taxon>Arachnida</taxon>
        <taxon>Acari</taxon>
        <taxon>Parasitiformes</taxon>
        <taxon>Ixodida</taxon>
        <taxon>Ixodoidea</taxon>
        <taxon>Ixodidae</taxon>
        <taxon>Ixodinae</taxon>
        <taxon>Ixodes</taxon>
    </lineage>
</organism>
<dbReference type="EMBL" id="GIFC01011011">
    <property type="protein sequence ID" value="MXU93094.1"/>
    <property type="molecule type" value="Transcribed_RNA"/>
</dbReference>
<name>A0A6B0UU55_IXORI</name>
<sequence>MQHLEQFLVLLSPNATALAVDALDVLEQVGELGHQGGGVHLPEGGVVPALAAGACHQLLPAAVRREQVPLLAPGLLCLVAEHEGARHLVQGSGVVQLDLRPAAEVVLHLPDQGHLRLQPHVQAFQLVPELLTDVFDLTVEE</sequence>
<dbReference type="AlphaFoldDB" id="A0A6B0UU55"/>
<evidence type="ECO:0000313" key="2">
    <source>
        <dbReference type="EMBL" id="MXU93094.1"/>
    </source>
</evidence>